<keyword evidence="6 8" id="KW-1133">Transmembrane helix</keyword>
<dbReference type="PANTHER" id="PTHR30413">
    <property type="entry name" value="INNER MEMBRANE TRANSPORT PERMEASE"/>
    <property type="match status" value="1"/>
</dbReference>
<evidence type="ECO:0000313" key="11">
    <source>
        <dbReference type="Proteomes" id="UP000419743"/>
    </source>
</evidence>
<comment type="caution">
    <text evidence="10">The sequence shown here is derived from an EMBL/GenBank/DDBJ whole genome shotgun (WGS) entry which is preliminary data.</text>
</comment>
<feature type="transmembrane region" description="Helical" evidence="8">
    <location>
        <begin position="248"/>
        <end position="266"/>
    </location>
</feature>
<evidence type="ECO:0000256" key="3">
    <source>
        <dbReference type="ARBA" id="ARBA00022448"/>
    </source>
</evidence>
<dbReference type="Pfam" id="PF01061">
    <property type="entry name" value="ABC2_membrane"/>
    <property type="match status" value="1"/>
</dbReference>
<evidence type="ECO:0000256" key="4">
    <source>
        <dbReference type="ARBA" id="ARBA00022475"/>
    </source>
</evidence>
<evidence type="ECO:0000256" key="7">
    <source>
        <dbReference type="ARBA" id="ARBA00023136"/>
    </source>
</evidence>
<evidence type="ECO:0000256" key="6">
    <source>
        <dbReference type="ARBA" id="ARBA00022989"/>
    </source>
</evidence>
<dbReference type="InterPro" id="IPR013525">
    <property type="entry name" value="ABC2_TM"/>
</dbReference>
<proteinExistence type="inferred from homology"/>
<keyword evidence="11" id="KW-1185">Reference proteome</keyword>
<accession>A0A7M4DL09</accession>
<feature type="transmembrane region" description="Helical" evidence="8">
    <location>
        <begin position="38"/>
        <end position="66"/>
    </location>
</feature>
<gene>
    <name evidence="10" type="primary">tagG</name>
    <name evidence="10" type="ORF">HALOF300_02824</name>
</gene>
<evidence type="ECO:0000313" key="10">
    <source>
        <dbReference type="EMBL" id="VZO37899.1"/>
    </source>
</evidence>
<dbReference type="RefSeq" id="WP_156741555.1">
    <property type="nucleotide sequence ID" value="NZ_CACRYJ010000042.1"/>
</dbReference>
<keyword evidence="7 8" id="KW-0472">Membrane</keyword>
<feature type="transmembrane region" description="Helical" evidence="8">
    <location>
        <begin position="184"/>
        <end position="203"/>
    </location>
</feature>
<protein>
    <recommendedName>
        <fullName evidence="8">Transport permease protein</fullName>
    </recommendedName>
</protein>
<dbReference type="AlphaFoldDB" id="A0A7M4DL09"/>
<keyword evidence="4 8" id="KW-1003">Cell membrane</keyword>
<organism evidence="10 11">
    <name type="scientific">Occultella aeris</name>
    <dbReference type="NCBI Taxonomy" id="2761496"/>
    <lineage>
        <taxon>Bacteria</taxon>
        <taxon>Bacillati</taxon>
        <taxon>Actinomycetota</taxon>
        <taxon>Actinomycetes</taxon>
        <taxon>Micrococcales</taxon>
        <taxon>Ruaniaceae</taxon>
        <taxon>Occultella</taxon>
    </lineage>
</organism>
<evidence type="ECO:0000259" key="9">
    <source>
        <dbReference type="PROSITE" id="PS51012"/>
    </source>
</evidence>
<dbReference type="EMBL" id="CACRYJ010000042">
    <property type="protein sequence ID" value="VZO37899.1"/>
    <property type="molecule type" value="Genomic_DNA"/>
</dbReference>
<keyword evidence="3 8" id="KW-0813">Transport</keyword>
<keyword evidence="5 8" id="KW-0812">Transmembrane</keyword>
<feature type="transmembrane region" description="Helical" evidence="8">
    <location>
        <begin position="153"/>
        <end position="177"/>
    </location>
</feature>
<reference evidence="10 11" key="1">
    <citation type="submission" date="2019-11" db="EMBL/GenBank/DDBJ databases">
        <authorList>
            <person name="Criscuolo A."/>
        </authorList>
    </citation>
    <scope>NUCLEOTIDE SEQUENCE [LARGE SCALE GENOMIC DNA]</scope>
    <source>
        <strain evidence="10">CIP111667</strain>
    </source>
</reference>
<dbReference type="PANTHER" id="PTHR30413:SF10">
    <property type="entry name" value="CAPSULE POLYSACCHARIDE EXPORT INNER-MEMBRANE PROTEIN CTRC"/>
    <property type="match status" value="1"/>
</dbReference>
<evidence type="ECO:0000256" key="1">
    <source>
        <dbReference type="ARBA" id="ARBA00004651"/>
    </source>
</evidence>
<feature type="transmembrane region" description="Helical" evidence="8">
    <location>
        <begin position="117"/>
        <end position="147"/>
    </location>
</feature>
<comment type="subcellular location">
    <subcellularLocation>
        <location evidence="1 8">Cell membrane</location>
        <topology evidence="1 8">Multi-pass membrane protein</topology>
    </subcellularLocation>
</comment>
<dbReference type="GO" id="GO:0015920">
    <property type="term" value="P:lipopolysaccharide transport"/>
    <property type="evidence" value="ECO:0007669"/>
    <property type="project" value="TreeGrafter"/>
</dbReference>
<dbReference type="InterPro" id="IPR047817">
    <property type="entry name" value="ABC2_TM_bact-type"/>
</dbReference>
<dbReference type="PROSITE" id="PS51012">
    <property type="entry name" value="ABC_TM2"/>
    <property type="match status" value="1"/>
</dbReference>
<name>A0A7M4DL09_9MICO</name>
<dbReference type="GO" id="GO:0140359">
    <property type="term" value="F:ABC-type transporter activity"/>
    <property type="evidence" value="ECO:0007669"/>
    <property type="project" value="InterPro"/>
</dbReference>
<evidence type="ECO:0000256" key="5">
    <source>
        <dbReference type="ARBA" id="ARBA00022692"/>
    </source>
</evidence>
<evidence type="ECO:0000256" key="2">
    <source>
        <dbReference type="ARBA" id="ARBA00007783"/>
    </source>
</evidence>
<sequence length="277" mass="30500">MTSESVREIRPSVPIWRQWNLISNFGRRDLKAKFNGTLLGWAWSLVVPLATLAIYTLVFSIVFRMVPPPMGNGKDGIFVVWLFCGLVLWSYFSSCVNGGMGALLGSGPLLQKIYFPAYAPVLGAGLAVGIQSLIELGILAIVLVVLLNVSWTWLLIPLVLALFVIFTASVATIVSVMNVYYRDLAHLVSVALQLLFYLTPIIYNPDIVPLSWNGIPLRAIVEFSPLSQFVELFRAAIYDLTTGDLSTWISVTIWTVVALAGAMFVMKRRGGDLSEAL</sequence>
<dbReference type="GO" id="GO:0005886">
    <property type="term" value="C:plasma membrane"/>
    <property type="evidence" value="ECO:0007669"/>
    <property type="project" value="UniProtKB-SubCell"/>
</dbReference>
<feature type="domain" description="ABC transmembrane type-2" evidence="9">
    <location>
        <begin position="39"/>
        <end position="269"/>
    </location>
</feature>
<comment type="similarity">
    <text evidence="2 8">Belongs to the ABC-2 integral membrane protein family.</text>
</comment>
<feature type="transmembrane region" description="Helical" evidence="8">
    <location>
        <begin position="78"/>
        <end position="105"/>
    </location>
</feature>
<evidence type="ECO:0000256" key="8">
    <source>
        <dbReference type="RuleBase" id="RU361157"/>
    </source>
</evidence>
<dbReference type="Proteomes" id="UP000419743">
    <property type="component" value="Unassembled WGS sequence"/>
</dbReference>